<dbReference type="InterPro" id="IPR029058">
    <property type="entry name" value="AB_hydrolase_fold"/>
</dbReference>
<organism evidence="3 4">
    <name type="scientific">Piscinibacterium candidicorallinum</name>
    <dbReference type="NCBI Taxonomy" id="1793872"/>
    <lineage>
        <taxon>Bacteria</taxon>
        <taxon>Pseudomonadati</taxon>
        <taxon>Pseudomonadota</taxon>
        <taxon>Betaproteobacteria</taxon>
        <taxon>Burkholderiales</taxon>
        <taxon>Piscinibacterium</taxon>
    </lineage>
</organism>
<keyword evidence="1" id="KW-0732">Signal</keyword>
<dbReference type="Proteomes" id="UP001595556">
    <property type="component" value="Unassembled WGS sequence"/>
</dbReference>
<dbReference type="Gene3D" id="3.40.50.1820">
    <property type="entry name" value="alpha/beta hydrolase"/>
    <property type="match status" value="1"/>
</dbReference>
<evidence type="ECO:0000256" key="1">
    <source>
        <dbReference type="SAM" id="SignalP"/>
    </source>
</evidence>
<dbReference type="InterPro" id="IPR050266">
    <property type="entry name" value="AB_hydrolase_sf"/>
</dbReference>
<feature type="domain" description="AB hydrolase-1" evidence="2">
    <location>
        <begin position="64"/>
        <end position="261"/>
    </location>
</feature>
<accession>A0ABV7H7J0</accession>
<evidence type="ECO:0000313" key="3">
    <source>
        <dbReference type="EMBL" id="MFC3148420.1"/>
    </source>
</evidence>
<dbReference type="Pfam" id="PF00561">
    <property type="entry name" value="Abhydrolase_1"/>
    <property type="match status" value="1"/>
</dbReference>
<dbReference type="GO" id="GO:0016787">
    <property type="term" value="F:hydrolase activity"/>
    <property type="evidence" value="ECO:0007669"/>
    <property type="project" value="UniProtKB-KW"/>
</dbReference>
<dbReference type="SUPFAM" id="SSF53474">
    <property type="entry name" value="alpha/beta-Hydrolases"/>
    <property type="match status" value="1"/>
</dbReference>
<proteinExistence type="predicted"/>
<feature type="chain" id="PRO_5045769795" evidence="1">
    <location>
        <begin position="28"/>
        <end position="319"/>
    </location>
</feature>
<dbReference type="EMBL" id="JBHRTI010000007">
    <property type="protein sequence ID" value="MFC3148420.1"/>
    <property type="molecule type" value="Genomic_DNA"/>
</dbReference>
<dbReference type="RefSeq" id="WP_377304382.1">
    <property type="nucleotide sequence ID" value="NZ_CP180191.1"/>
</dbReference>
<keyword evidence="4" id="KW-1185">Reference proteome</keyword>
<gene>
    <name evidence="3" type="ORF">ACFOEN_12385</name>
</gene>
<dbReference type="PANTHER" id="PTHR43798">
    <property type="entry name" value="MONOACYLGLYCEROL LIPASE"/>
    <property type="match status" value="1"/>
</dbReference>
<sequence length="319" mass="33882">MTRKHFAQHLAGALISLGALGAGSALAQTAAAPAAPSTETSITLPTPTEIYKEIRITVQGEGRPVLMIPGLNSGAEVWTDTCKALQPGVQCHMVHLPGFAGAPASPTASEARFLDTMRDRLLDYIAERKLARPVVMGHSLGGVLAMTMAVQQPAALDRIVIVDSLPFLAGIRNPSATADSVKGMAEAMRNQMRNASPEVFAAQTKASANGMTRAPGGTERVVAMGLASDRNTTAQAMSELWGLDLRPVLPKIQTPTLVLGAWAAYAPMGATMLSTLGIFESQYQGLPKVQIRMSETAYHFIMWDDLTWTVAQVKGFMAP</sequence>
<comment type="caution">
    <text evidence="3">The sequence shown here is derived from an EMBL/GenBank/DDBJ whole genome shotgun (WGS) entry which is preliminary data.</text>
</comment>
<keyword evidence="3" id="KW-0378">Hydrolase</keyword>
<evidence type="ECO:0000259" key="2">
    <source>
        <dbReference type="Pfam" id="PF00561"/>
    </source>
</evidence>
<dbReference type="InterPro" id="IPR000073">
    <property type="entry name" value="AB_hydrolase_1"/>
</dbReference>
<protein>
    <submittedName>
        <fullName evidence="3">Alpha/beta fold hydrolase</fullName>
    </submittedName>
</protein>
<reference evidence="4" key="1">
    <citation type="journal article" date="2019" name="Int. J. Syst. Evol. Microbiol.">
        <title>The Global Catalogue of Microorganisms (GCM) 10K type strain sequencing project: providing services to taxonomists for standard genome sequencing and annotation.</title>
        <authorList>
            <consortium name="The Broad Institute Genomics Platform"/>
            <consortium name="The Broad Institute Genome Sequencing Center for Infectious Disease"/>
            <person name="Wu L."/>
            <person name="Ma J."/>
        </authorList>
    </citation>
    <scope>NUCLEOTIDE SEQUENCE [LARGE SCALE GENOMIC DNA]</scope>
    <source>
        <strain evidence="4">KCTC 52168</strain>
    </source>
</reference>
<name>A0ABV7H7J0_9BURK</name>
<feature type="signal peptide" evidence="1">
    <location>
        <begin position="1"/>
        <end position="27"/>
    </location>
</feature>
<evidence type="ECO:0000313" key="4">
    <source>
        <dbReference type="Proteomes" id="UP001595556"/>
    </source>
</evidence>